<gene>
    <name evidence="1" type="ORF">UFOVP700_27</name>
</gene>
<name>A0A6J5NJ38_9CAUD</name>
<evidence type="ECO:0000313" key="1">
    <source>
        <dbReference type="EMBL" id="CAB4158722.1"/>
    </source>
</evidence>
<proteinExistence type="predicted"/>
<protein>
    <submittedName>
        <fullName evidence="1">Uncharacterized protein</fullName>
    </submittedName>
</protein>
<dbReference type="EMBL" id="LR796671">
    <property type="protein sequence ID" value="CAB4158722.1"/>
    <property type="molecule type" value="Genomic_DNA"/>
</dbReference>
<organism evidence="1">
    <name type="scientific">uncultured Caudovirales phage</name>
    <dbReference type="NCBI Taxonomy" id="2100421"/>
    <lineage>
        <taxon>Viruses</taxon>
        <taxon>Duplodnaviria</taxon>
        <taxon>Heunggongvirae</taxon>
        <taxon>Uroviricota</taxon>
        <taxon>Caudoviricetes</taxon>
        <taxon>Peduoviridae</taxon>
        <taxon>Maltschvirus</taxon>
        <taxon>Maltschvirus maltsch</taxon>
    </lineage>
</organism>
<sequence length="130" mass="14836">MRTELLAYLTANLAGTIRASQELPFEESGNPLYLKNMRRVYLNEPVLEQSELIATLDTPDIVQTITTVRGFLTVDAKNRNSDLDTALNTMAAARNVTTITNAFRKEFDYTPVVDADRIIYEFEYRFYTLA</sequence>
<accession>A0A6J5NJ38</accession>
<reference evidence="1" key="1">
    <citation type="submission" date="2020-04" db="EMBL/GenBank/DDBJ databases">
        <authorList>
            <person name="Chiriac C."/>
            <person name="Salcher M."/>
            <person name="Ghai R."/>
            <person name="Kavagutti S V."/>
        </authorList>
    </citation>
    <scope>NUCLEOTIDE SEQUENCE</scope>
</reference>